<dbReference type="AlphaFoldDB" id="B2TMH1"/>
<proteinExistence type="predicted"/>
<dbReference type="HOGENOM" id="CLU_173121_0_0_9"/>
<sequence>MNMAEKELFLNVILKEEDLQYCYISDDGKMFPPHYNTDGMIDVIGEDVYKNYLNNKNNPSKKEPTKEEVLLKEIANLKVDNMKKDVVVTSTLKSLAELKVEMMELKGGNK</sequence>
<accession>U4P6E2</accession>
<protein>
    <submittedName>
        <fullName evidence="1">RNA polymerase sigma factor</fullName>
    </submittedName>
</protein>
<name>B2TMH1_CLOBB</name>
<reference evidence="1" key="1">
    <citation type="submission" date="2009-06" db="EMBL/GenBank/DDBJ databases">
        <authorList>
            <consortium name="US DOE Joint Genome Institute (JGI-PGF)"/>
            <person name="Lucas S."/>
            <person name="Copeland A."/>
            <person name="Lapidus A."/>
            <person name="Glavina del Rio T."/>
            <person name="Dalin E."/>
            <person name="Tice H."/>
            <person name="Bruce D."/>
            <person name="Goodwin L."/>
            <person name="Pitluck S."/>
            <person name="Kyrpides N."/>
            <person name="Mavromatis K."/>
            <person name="Ivanova N."/>
            <person name="Saunders E."/>
            <person name="Brettin T."/>
            <person name="Detter J.C."/>
            <person name="Han C."/>
            <person name="Larimer F."/>
            <person name="Land M."/>
            <person name="Hauser L."/>
            <person name="Markowitz V."/>
            <person name="Cheng J.-F."/>
            <person name="Hugenholtz P."/>
            <person name="Woyke T."/>
            <person name="Wu D."/>
            <person name="Gronow S."/>
            <person name="Klenk H.-P."/>
            <person name="Eisen J.A."/>
        </authorList>
    </citation>
    <scope>NUCLEOTIDE SEQUENCE</scope>
    <source>
        <strain evidence="1">Eklund 17B</strain>
    </source>
</reference>
<evidence type="ECO:0000313" key="1">
    <source>
        <dbReference type="EMBL" id="ACD21819.1"/>
    </source>
</evidence>
<accession>B2TMH1</accession>
<dbReference type="KEGG" id="cbk:CLL_A0958"/>
<dbReference type="PATRIC" id="fig|935198.13.peg.909"/>
<organism evidence="1">
    <name type="scientific">Clostridium botulinum (strain Eklund 17B / Type B)</name>
    <dbReference type="NCBI Taxonomy" id="935198"/>
    <lineage>
        <taxon>Bacteria</taxon>
        <taxon>Bacillati</taxon>
        <taxon>Bacillota</taxon>
        <taxon>Clostridia</taxon>
        <taxon>Eubacteriales</taxon>
        <taxon>Clostridiaceae</taxon>
        <taxon>Clostridium</taxon>
    </lineage>
</organism>
<gene>
    <name evidence="1" type="ordered locus">CLL_A0958</name>
</gene>
<reference evidence="1" key="2">
    <citation type="submission" date="2009-08" db="EMBL/GenBank/DDBJ databases">
        <authorList>
            <person name="Shrivastava S."/>
            <person name="Brinkac L.M."/>
            <person name="Dodson R.J."/>
            <person name="Harkins D.M."/>
            <person name="Durkin A.S."/>
            <person name="Sutton G."/>
        </authorList>
    </citation>
    <scope>NUCLEOTIDE SEQUENCE</scope>
    <source>
        <strain evidence="1">Eklund 17B</strain>
    </source>
</reference>
<dbReference type="EMBL" id="CP001056">
    <property type="protein sequence ID" value="ACD21819.1"/>
    <property type="molecule type" value="Genomic_DNA"/>
</dbReference>